<organism evidence="1 2">
    <name type="scientific">Setaria italica</name>
    <name type="common">Foxtail millet</name>
    <name type="synonym">Panicum italicum</name>
    <dbReference type="NCBI Taxonomy" id="4555"/>
    <lineage>
        <taxon>Eukaryota</taxon>
        <taxon>Viridiplantae</taxon>
        <taxon>Streptophyta</taxon>
        <taxon>Embryophyta</taxon>
        <taxon>Tracheophyta</taxon>
        <taxon>Spermatophyta</taxon>
        <taxon>Magnoliopsida</taxon>
        <taxon>Liliopsida</taxon>
        <taxon>Poales</taxon>
        <taxon>Poaceae</taxon>
        <taxon>PACMAD clade</taxon>
        <taxon>Panicoideae</taxon>
        <taxon>Panicodae</taxon>
        <taxon>Paniceae</taxon>
        <taxon>Cenchrinae</taxon>
        <taxon>Setaria</taxon>
    </lineage>
</organism>
<accession>K3Z1W1</accession>
<dbReference type="AlphaFoldDB" id="K3Z1W1"/>
<evidence type="ECO:0000313" key="1">
    <source>
        <dbReference type="EnsemblPlants" id="KQL31467"/>
    </source>
</evidence>
<dbReference type="Proteomes" id="UP000004995">
    <property type="component" value="Unassembled WGS sequence"/>
</dbReference>
<dbReference type="HOGENOM" id="CLU_3192258_0_0_1"/>
<reference evidence="1" key="2">
    <citation type="submission" date="2018-08" db="UniProtKB">
        <authorList>
            <consortium name="EnsemblPlants"/>
        </authorList>
    </citation>
    <scope>IDENTIFICATION</scope>
    <source>
        <strain evidence="1">Yugu1</strain>
    </source>
</reference>
<protein>
    <submittedName>
        <fullName evidence="1">Uncharacterized protein</fullName>
    </submittedName>
</protein>
<evidence type="ECO:0000313" key="2">
    <source>
        <dbReference type="Proteomes" id="UP000004995"/>
    </source>
</evidence>
<dbReference type="Gramene" id="KQL31467">
    <property type="protein sequence ID" value="KQL31467"/>
    <property type="gene ID" value="SETIT_020529mg"/>
</dbReference>
<sequence length="46" mass="5809">MHVEWRKKQRHNWCRLEPTVPFLLYEDGSCYCFLAYNNWSCYILFF</sequence>
<keyword evidence="2" id="KW-1185">Reference proteome</keyword>
<proteinExistence type="predicted"/>
<dbReference type="EMBL" id="AGNK02000549">
    <property type="status" value="NOT_ANNOTATED_CDS"/>
    <property type="molecule type" value="Genomic_DNA"/>
</dbReference>
<dbReference type="InParanoid" id="K3Z1W1"/>
<name>K3Z1W1_SETIT</name>
<dbReference type="EnsemblPlants" id="KQL31467">
    <property type="protein sequence ID" value="KQL31467"/>
    <property type="gene ID" value="SETIT_020529mg"/>
</dbReference>
<reference evidence="2" key="1">
    <citation type="journal article" date="2012" name="Nat. Biotechnol.">
        <title>Reference genome sequence of the model plant Setaria.</title>
        <authorList>
            <person name="Bennetzen J.L."/>
            <person name="Schmutz J."/>
            <person name="Wang H."/>
            <person name="Percifield R."/>
            <person name="Hawkins J."/>
            <person name="Pontaroli A.C."/>
            <person name="Estep M."/>
            <person name="Feng L."/>
            <person name="Vaughn J.N."/>
            <person name="Grimwood J."/>
            <person name="Jenkins J."/>
            <person name="Barry K."/>
            <person name="Lindquist E."/>
            <person name="Hellsten U."/>
            <person name="Deshpande S."/>
            <person name="Wang X."/>
            <person name="Wu X."/>
            <person name="Mitros T."/>
            <person name="Triplett J."/>
            <person name="Yang X."/>
            <person name="Ye C.Y."/>
            <person name="Mauro-Herrera M."/>
            <person name="Wang L."/>
            <person name="Li P."/>
            <person name="Sharma M."/>
            <person name="Sharma R."/>
            <person name="Ronald P.C."/>
            <person name="Panaud O."/>
            <person name="Kellogg E.A."/>
            <person name="Brutnell T.P."/>
            <person name="Doust A.N."/>
            <person name="Tuskan G.A."/>
            <person name="Rokhsar D."/>
            <person name="Devos K.M."/>
        </authorList>
    </citation>
    <scope>NUCLEOTIDE SEQUENCE [LARGE SCALE GENOMIC DNA]</scope>
    <source>
        <strain evidence="2">cv. Yugu1</strain>
    </source>
</reference>